<keyword evidence="4" id="KW-1185">Reference proteome</keyword>
<dbReference type="EMBL" id="BLXT01007308">
    <property type="protein sequence ID" value="GFO37932.1"/>
    <property type="molecule type" value="Genomic_DNA"/>
</dbReference>
<dbReference type="Proteomes" id="UP000735302">
    <property type="component" value="Unassembled WGS sequence"/>
</dbReference>
<sequence>MKSDTDTFFTPGSGDEDDCNNSLHDIVDHEDEPNLFQDVIRPLDLVAASEATQTETDSSSGIVFFVVINLDLRGLLLHNLTMSMMHHLKQNLMGKKMRRKKLWVFIWLIVLRCHSSSECTHNINLKCNKCSMECRDRYHFSLLTGIKQSSKPKRSRAITHRLLTSQELINEKKARLVKKEKEEVAKWERKEWALQKKWID</sequence>
<organism evidence="3 4">
    <name type="scientific">Plakobranchus ocellatus</name>
    <dbReference type="NCBI Taxonomy" id="259542"/>
    <lineage>
        <taxon>Eukaryota</taxon>
        <taxon>Metazoa</taxon>
        <taxon>Spiralia</taxon>
        <taxon>Lophotrochozoa</taxon>
        <taxon>Mollusca</taxon>
        <taxon>Gastropoda</taxon>
        <taxon>Heterobranchia</taxon>
        <taxon>Euthyneura</taxon>
        <taxon>Panpulmonata</taxon>
        <taxon>Sacoglossa</taxon>
        <taxon>Placobranchoidea</taxon>
        <taxon>Plakobranchidae</taxon>
        <taxon>Plakobranchus</taxon>
    </lineage>
</organism>
<dbReference type="AlphaFoldDB" id="A0AAV4D1A1"/>
<feature type="compositionally biased region" description="Polar residues" evidence="2">
    <location>
        <begin position="1"/>
        <end position="10"/>
    </location>
</feature>
<reference evidence="3 4" key="1">
    <citation type="journal article" date="2021" name="Elife">
        <title>Chloroplast acquisition without the gene transfer in kleptoplastic sea slugs, Plakobranchus ocellatus.</title>
        <authorList>
            <person name="Maeda T."/>
            <person name="Takahashi S."/>
            <person name="Yoshida T."/>
            <person name="Shimamura S."/>
            <person name="Takaki Y."/>
            <person name="Nagai Y."/>
            <person name="Toyoda A."/>
            <person name="Suzuki Y."/>
            <person name="Arimoto A."/>
            <person name="Ishii H."/>
            <person name="Satoh N."/>
            <person name="Nishiyama T."/>
            <person name="Hasebe M."/>
            <person name="Maruyama T."/>
            <person name="Minagawa J."/>
            <person name="Obokata J."/>
            <person name="Shigenobu S."/>
        </authorList>
    </citation>
    <scope>NUCLEOTIDE SEQUENCE [LARGE SCALE GENOMIC DNA]</scope>
</reference>
<feature type="region of interest" description="Disordered" evidence="2">
    <location>
        <begin position="1"/>
        <end position="20"/>
    </location>
</feature>
<feature type="coiled-coil region" evidence="1">
    <location>
        <begin position="170"/>
        <end position="197"/>
    </location>
</feature>
<evidence type="ECO:0000313" key="3">
    <source>
        <dbReference type="EMBL" id="GFO37932.1"/>
    </source>
</evidence>
<comment type="caution">
    <text evidence="3">The sequence shown here is derived from an EMBL/GenBank/DDBJ whole genome shotgun (WGS) entry which is preliminary data.</text>
</comment>
<keyword evidence="1" id="KW-0175">Coiled coil</keyword>
<proteinExistence type="predicted"/>
<evidence type="ECO:0000256" key="2">
    <source>
        <dbReference type="SAM" id="MobiDB-lite"/>
    </source>
</evidence>
<gene>
    <name evidence="3" type="ORF">PoB_006443700</name>
</gene>
<evidence type="ECO:0000313" key="4">
    <source>
        <dbReference type="Proteomes" id="UP000735302"/>
    </source>
</evidence>
<protein>
    <submittedName>
        <fullName evidence="3">Uncharacterized protein</fullName>
    </submittedName>
</protein>
<name>A0AAV4D1A1_9GAST</name>
<accession>A0AAV4D1A1</accession>
<evidence type="ECO:0000256" key="1">
    <source>
        <dbReference type="SAM" id="Coils"/>
    </source>
</evidence>